<dbReference type="Proteomes" id="UP000798662">
    <property type="component" value="Chromosome 3"/>
</dbReference>
<dbReference type="EMBL" id="CM020620">
    <property type="protein sequence ID" value="KAK1869277.1"/>
    <property type="molecule type" value="Genomic_DNA"/>
</dbReference>
<name>A0ACC3CHR5_PYRYE</name>
<sequence>MRPSRTVRDGHSRENRIKPPSCALLFTAPRLSTSSHPMRTHFVTHYHTLLLSAPAAGRVHRKTLPRHHPHSRRRNLLSSTMAFVVTAVGLGAPAARQLGRASTTVTEGPPLAVAATPRMTFRGGYPSADAQREAWRRRAANRSAAAGGQPQRRPEGPSQAELMDAVSGMAAEFMRNYSAFGGPLAAGRCGPPAGQATGGRGARQQQRQQGRQQQQQQVDWVPRAERAETPTSYIYRLELPGVGRNVKSELKATDRVIVVSGEKVRPSETANASADAAAPTSKVDVRNCRSELAYGSFSRTLRLPADADVEAKDQIRAAVKDGVLTVAVPKVKVEPEPPAEEPVEIPIM</sequence>
<reference evidence="1" key="1">
    <citation type="submission" date="2019-11" db="EMBL/GenBank/DDBJ databases">
        <title>Nori genome reveals adaptations in red seaweeds to the harsh intertidal environment.</title>
        <authorList>
            <person name="Wang D."/>
            <person name="Mao Y."/>
        </authorList>
    </citation>
    <scope>NUCLEOTIDE SEQUENCE</scope>
    <source>
        <tissue evidence="1">Gametophyte</tissue>
    </source>
</reference>
<protein>
    <submittedName>
        <fullName evidence="1">Uncharacterized protein</fullName>
    </submittedName>
</protein>
<evidence type="ECO:0000313" key="1">
    <source>
        <dbReference type="EMBL" id="KAK1869277.1"/>
    </source>
</evidence>
<comment type="caution">
    <text evidence="1">The sequence shown here is derived from an EMBL/GenBank/DDBJ whole genome shotgun (WGS) entry which is preliminary data.</text>
</comment>
<gene>
    <name evidence="1" type="ORF">I4F81_011756</name>
</gene>
<keyword evidence="2" id="KW-1185">Reference proteome</keyword>
<accession>A0ACC3CHR5</accession>
<evidence type="ECO:0000313" key="2">
    <source>
        <dbReference type="Proteomes" id="UP000798662"/>
    </source>
</evidence>
<proteinExistence type="predicted"/>
<organism evidence="1 2">
    <name type="scientific">Pyropia yezoensis</name>
    <name type="common">Susabi-nori</name>
    <name type="synonym">Porphyra yezoensis</name>
    <dbReference type="NCBI Taxonomy" id="2788"/>
    <lineage>
        <taxon>Eukaryota</taxon>
        <taxon>Rhodophyta</taxon>
        <taxon>Bangiophyceae</taxon>
        <taxon>Bangiales</taxon>
        <taxon>Bangiaceae</taxon>
        <taxon>Pyropia</taxon>
    </lineage>
</organism>